<keyword evidence="1" id="KW-0812">Transmembrane</keyword>
<feature type="transmembrane region" description="Helical" evidence="1">
    <location>
        <begin position="28"/>
        <end position="45"/>
    </location>
</feature>
<accession>A0ABU2ZQ92</accession>
<proteinExistence type="predicted"/>
<protein>
    <submittedName>
        <fullName evidence="2">Uncharacterized protein</fullName>
    </submittedName>
</protein>
<keyword evidence="1" id="KW-0472">Membrane</keyword>
<name>A0ABU2ZQ92_9ALTE</name>
<evidence type="ECO:0000313" key="3">
    <source>
        <dbReference type="Proteomes" id="UP001253545"/>
    </source>
</evidence>
<dbReference type="EMBL" id="JAVRHX010000002">
    <property type="protein sequence ID" value="MDT0594793.1"/>
    <property type="molecule type" value="Genomic_DNA"/>
</dbReference>
<dbReference type="RefSeq" id="WP_311368317.1">
    <property type="nucleotide sequence ID" value="NZ_JAVRHX010000002.1"/>
</dbReference>
<keyword evidence="3" id="KW-1185">Reference proteome</keyword>
<comment type="caution">
    <text evidence="2">The sequence shown here is derived from an EMBL/GenBank/DDBJ whole genome shotgun (WGS) entry which is preliminary data.</text>
</comment>
<keyword evidence="1" id="KW-1133">Transmembrane helix</keyword>
<sequence length="61" mass="6994">MFSGIFFIALGCLLLFFGITQDEWFDIVLGILMMLFACERFYLLATGKTSIFGKKEDKKTN</sequence>
<gene>
    <name evidence="2" type="ORF">RM552_08075</name>
</gene>
<organism evidence="2 3">
    <name type="scientific">Glaciecola petra</name>
    <dbReference type="NCBI Taxonomy" id="3075602"/>
    <lineage>
        <taxon>Bacteria</taxon>
        <taxon>Pseudomonadati</taxon>
        <taxon>Pseudomonadota</taxon>
        <taxon>Gammaproteobacteria</taxon>
        <taxon>Alteromonadales</taxon>
        <taxon>Alteromonadaceae</taxon>
        <taxon>Glaciecola</taxon>
    </lineage>
</organism>
<evidence type="ECO:0000256" key="1">
    <source>
        <dbReference type="SAM" id="Phobius"/>
    </source>
</evidence>
<evidence type="ECO:0000313" key="2">
    <source>
        <dbReference type="EMBL" id="MDT0594793.1"/>
    </source>
</evidence>
<reference evidence="2 3" key="1">
    <citation type="submission" date="2023-09" db="EMBL/GenBank/DDBJ databases">
        <authorList>
            <person name="Rey-Velasco X."/>
        </authorList>
    </citation>
    <scope>NUCLEOTIDE SEQUENCE [LARGE SCALE GENOMIC DNA]</scope>
    <source>
        <strain evidence="2 3">P117</strain>
    </source>
</reference>
<dbReference type="Proteomes" id="UP001253545">
    <property type="component" value="Unassembled WGS sequence"/>
</dbReference>